<dbReference type="UniPathway" id="UPA00257">
    <property type="reaction ID" value="UER00367"/>
</dbReference>
<dbReference type="CDD" id="cd00644">
    <property type="entry name" value="HMG-CoA_reductase_classII"/>
    <property type="match status" value="1"/>
</dbReference>
<dbReference type="Gene3D" id="1.10.8.660">
    <property type="match status" value="1"/>
</dbReference>
<dbReference type="SUPFAM" id="SSF55035">
    <property type="entry name" value="NAD-binding domain of HMG-CoA reductase"/>
    <property type="match status" value="1"/>
</dbReference>
<comment type="catalytic activity">
    <reaction evidence="3">
        <text>(R)-mevalonate + 2 NAD(+) + CoA = (3S)-3-hydroxy-3-methylglutaryl-CoA + 2 NADH + 2 H(+)</text>
        <dbReference type="Rhea" id="RHEA:14833"/>
        <dbReference type="ChEBI" id="CHEBI:15378"/>
        <dbReference type="ChEBI" id="CHEBI:36464"/>
        <dbReference type="ChEBI" id="CHEBI:43074"/>
        <dbReference type="ChEBI" id="CHEBI:57287"/>
        <dbReference type="ChEBI" id="CHEBI:57540"/>
        <dbReference type="ChEBI" id="CHEBI:57945"/>
        <dbReference type="EC" id="1.1.1.88"/>
    </reaction>
</comment>
<dbReference type="GO" id="GO:0140643">
    <property type="term" value="F:hydroxymethylglutaryl-CoA reductase (NADH) activity"/>
    <property type="evidence" value="ECO:0007669"/>
    <property type="project" value="UniProtKB-EC"/>
</dbReference>
<organism evidence="4">
    <name type="scientific">Limosilactobacillus reuteri</name>
    <name type="common">Lactobacillus reuteri</name>
    <dbReference type="NCBI Taxonomy" id="1598"/>
    <lineage>
        <taxon>Bacteria</taxon>
        <taxon>Bacillati</taxon>
        <taxon>Bacillota</taxon>
        <taxon>Bacilli</taxon>
        <taxon>Lactobacillales</taxon>
        <taxon>Lactobacillaceae</taxon>
        <taxon>Limosilactobacillus</taxon>
    </lineage>
</organism>
<dbReference type="EMBL" id="LN887470">
    <property type="protein sequence ID" value="CUR39630.1"/>
    <property type="molecule type" value="Genomic_DNA"/>
</dbReference>
<keyword evidence="3" id="KW-0520">NAD</keyword>
<dbReference type="AlphaFoldDB" id="A0A0U5JU02"/>
<sequence>MTDWQHGFYKLSADDRRQQLAKARHLSPMEEQVLANTSSDLGDELVENYITDYSLPEGVALNITVNNRPYVVPMVIEEPSVIAAASNGAHRVSRSGGFTAPRQDRQLVGQVVLDDVIDKAAVKAWLLEHQDEILTIANQAHPSMQARGGGAKSMKVRTPGNFISIDLEIDVCQAMGANSVNTMAEAVGKWLTDQGFHVITAILSNLATQSLQTATCKVDFRYLATPEMDGKEVAQRIARLSDLAQVDPYRAATHNKGIMNGIDAVVIASGNDWRAIESGAHAYAARDGQYRGLSTWEIQDDYLVGKIVLPLPVGVIGGSIGLNKMTKINYHISQIKSAEELAAVTASVGLAQNLAALRALATTGIQAGHMKLQYRSLAASVGATPAEVPLVVAQLKQQSHVDQALAKEILSTIRKDQVND</sequence>
<dbReference type="SUPFAM" id="SSF56542">
    <property type="entry name" value="Substrate-binding domain of HMG-CoA reductase"/>
    <property type="match status" value="1"/>
</dbReference>
<dbReference type="InterPro" id="IPR009023">
    <property type="entry name" value="HMG_CoA_Rdtase_NAD(P)-bd_sf"/>
</dbReference>
<accession>A0A0U5JU02</accession>
<keyword evidence="2 3" id="KW-0560">Oxidoreductase</keyword>
<dbReference type="Pfam" id="PF00368">
    <property type="entry name" value="HMG-CoA_red"/>
    <property type="match status" value="1"/>
</dbReference>
<dbReference type="InterPro" id="IPR009029">
    <property type="entry name" value="HMG_CoA_Rdtase_sub-bd_dom_sf"/>
</dbReference>
<dbReference type="InterPro" id="IPR004553">
    <property type="entry name" value="HMG_CoA_Rdtase_bac-typ"/>
</dbReference>
<name>A0A0U5JU02_LIMRT</name>
<comment type="similarity">
    <text evidence="1 3">Belongs to the HMG-CoA reductase family.</text>
</comment>
<evidence type="ECO:0000256" key="2">
    <source>
        <dbReference type="ARBA" id="ARBA00023002"/>
    </source>
</evidence>
<dbReference type="Gene3D" id="3.90.770.10">
    <property type="entry name" value="3-hydroxy-3-methylglutaryl-coenzyme A Reductase, Chain A, domain 2"/>
    <property type="match status" value="2"/>
</dbReference>
<dbReference type="GO" id="GO:0015936">
    <property type="term" value="P:coenzyme A metabolic process"/>
    <property type="evidence" value="ECO:0007669"/>
    <property type="project" value="InterPro"/>
</dbReference>
<dbReference type="GO" id="GO:0004420">
    <property type="term" value="F:hydroxymethylglutaryl-CoA reductase (NADPH) activity"/>
    <property type="evidence" value="ECO:0007669"/>
    <property type="project" value="InterPro"/>
</dbReference>
<evidence type="ECO:0000313" key="4">
    <source>
        <dbReference type="EMBL" id="CUR39630.1"/>
    </source>
</evidence>
<dbReference type="InterPro" id="IPR002202">
    <property type="entry name" value="HMG_CoA_Rdtase"/>
</dbReference>
<dbReference type="PANTHER" id="PTHR10572:SF24">
    <property type="entry name" value="3-HYDROXY-3-METHYLGLUTARYL-COENZYME A REDUCTASE"/>
    <property type="match status" value="1"/>
</dbReference>
<dbReference type="EC" id="1.1.1.88" evidence="3"/>
<dbReference type="PROSITE" id="PS50065">
    <property type="entry name" value="HMG_COA_REDUCTASE_4"/>
    <property type="match status" value="1"/>
</dbReference>
<reference evidence="4" key="1">
    <citation type="submission" date="2015-10" db="EMBL/GenBank/DDBJ databases">
        <authorList>
            <person name="Gilbert D.G."/>
        </authorList>
    </citation>
    <scope>NUCLEOTIDE SEQUENCE</scope>
    <source>
        <strain evidence="4">3c6</strain>
    </source>
</reference>
<evidence type="ECO:0000256" key="3">
    <source>
        <dbReference type="RuleBase" id="RU361219"/>
    </source>
</evidence>
<dbReference type="NCBIfam" id="TIGR00532">
    <property type="entry name" value="HMG_CoA_R_NAD"/>
    <property type="match status" value="1"/>
</dbReference>
<dbReference type="PANTHER" id="PTHR10572">
    <property type="entry name" value="3-HYDROXY-3-METHYLGLUTARYL-COENZYME A REDUCTASE"/>
    <property type="match status" value="1"/>
</dbReference>
<gene>
    <name evidence="4" type="ORF">LRLP16767_LR3C6_01597</name>
</gene>
<comment type="pathway">
    <text evidence="3">Metabolic intermediate metabolism; (R)-mevalonate degradation; (S)-3-hydroxy-3-methylglutaryl-CoA from (R)-mevalonate: step 1/1.</text>
</comment>
<protein>
    <recommendedName>
        <fullName evidence="3">3-hydroxy-3-methylglutaryl coenzyme A reductase</fullName>
        <shortName evidence="3">HMG-CoA reductase</shortName>
        <ecNumber evidence="3">1.1.1.88</ecNumber>
    </recommendedName>
</protein>
<evidence type="ECO:0000256" key="1">
    <source>
        <dbReference type="ARBA" id="ARBA00007661"/>
    </source>
</evidence>
<proteinExistence type="inferred from homology"/>
<dbReference type="InterPro" id="IPR023074">
    <property type="entry name" value="HMG_CoA_Rdtase_cat_sf"/>
</dbReference>